<proteinExistence type="predicted"/>
<evidence type="ECO:0000256" key="1">
    <source>
        <dbReference type="SAM" id="MobiDB-lite"/>
    </source>
</evidence>
<evidence type="ECO:0000313" key="4">
    <source>
        <dbReference type="Proteomes" id="UP000284706"/>
    </source>
</evidence>
<feature type="transmembrane region" description="Helical" evidence="2">
    <location>
        <begin position="144"/>
        <end position="165"/>
    </location>
</feature>
<dbReference type="OrthoDB" id="3058001at2759"/>
<keyword evidence="2" id="KW-0472">Membrane</keyword>
<reference evidence="3 4" key="1">
    <citation type="journal article" date="2018" name="Evol. Lett.">
        <title>Horizontal gene cluster transfer increased hallucinogenic mushroom diversity.</title>
        <authorList>
            <person name="Reynolds H.T."/>
            <person name="Vijayakumar V."/>
            <person name="Gluck-Thaler E."/>
            <person name="Korotkin H.B."/>
            <person name="Matheny P.B."/>
            <person name="Slot J.C."/>
        </authorList>
    </citation>
    <scope>NUCLEOTIDE SEQUENCE [LARGE SCALE GENOMIC DNA]</scope>
    <source>
        <strain evidence="3 4">SRW20</strain>
    </source>
</reference>
<keyword evidence="2" id="KW-1133">Transmembrane helix</keyword>
<feature type="region of interest" description="Disordered" evidence="1">
    <location>
        <begin position="26"/>
        <end position="53"/>
    </location>
</feature>
<dbReference type="InParanoid" id="A0A409W3S2"/>
<comment type="caution">
    <text evidence="3">The sequence shown here is derived from an EMBL/GenBank/DDBJ whole genome shotgun (WGS) entry which is preliminary data.</text>
</comment>
<keyword evidence="2" id="KW-0812">Transmembrane</keyword>
<dbReference type="EMBL" id="NHYE01005421">
    <property type="protein sequence ID" value="PPQ73132.1"/>
    <property type="molecule type" value="Genomic_DNA"/>
</dbReference>
<feature type="transmembrane region" description="Helical" evidence="2">
    <location>
        <begin position="64"/>
        <end position="82"/>
    </location>
</feature>
<dbReference type="AlphaFoldDB" id="A0A409W3S2"/>
<dbReference type="Proteomes" id="UP000284706">
    <property type="component" value="Unassembled WGS sequence"/>
</dbReference>
<keyword evidence="4" id="KW-1185">Reference proteome</keyword>
<gene>
    <name evidence="3" type="ORF">CVT26_014954</name>
</gene>
<accession>A0A409W3S2</accession>
<sequence>MLLPSAVQDSSLPGSCTSVAPFIVEAEEDEDERSPSLITEPLLSDVPRPDKDKSKRIKVTPWRLLNTLFVLSIGITKAIYAYQGNSTTPNTLDWLLGYILFRSKRLPFKIPEILMIKTPGHVWRTFNASFSSDDWDIDTGRLEFKLLCVLFWAGLCMILPFVLVAPNVGEPFPTYLTLQIAVLNAFTSGWPEDYWKTRSQDSLDTDKGSPPGFGAAQFAYLNRKLSQQL</sequence>
<protein>
    <submittedName>
        <fullName evidence="3">Uncharacterized protein</fullName>
    </submittedName>
</protein>
<organism evidence="3 4">
    <name type="scientific">Gymnopilus dilepis</name>
    <dbReference type="NCBI Taxonomy" id="231916"/>
    <lineage>
        <taxon>Eukaryota</taxon>
        <taxon>Fungi</taxon>
        <taxon>Dikarya</taxon>
        <taxon>Basidiomycota</taxon>
        <taxon>Agaricomycotina</taxon>
        <taxon>Agaricomycetes</taxon>
        <taxon>Agaricomycetidae</taxon>
        <taxon>Agaricales</taxon>
        <taxon>Agaricineae</taxon>
        <taxon>Hymenogastraceae</taxon>
        <taxon>Gymnopilus</taxon>
    </lineage>
</organism>
<evidence type="ECO:0000256" key="2">
    <source>
        <dbReference type="SAM" id="Phobius"/>
    </source>
</evidence>
<name>A0A409W3S2_9AGAR</name>
<evidence type="ECO:0000313" key="3">
    <source>
        <dbReference type="EMBL" id="PPQ73132.1"/>
    </source>
</evidence>